<feature type="domain" description="3-keto-alpha-glucoside-1,2-lyase/3-keto-2-hydroxy-glucal hydratase" evidence="2">
    <location>
        <begin position="23"/>
        <end position="233"/>
    </location>
</feature>
<dbReference type="RefSeq" id="WP_136081643.1">
    <property type="nucleotide sequence ID" value="NZ_CAAHFG010000003.1"/>
</dbReference>
<dbReference type="EMBL" id="CAAHFG010000003">
    <property type="protein sequence ID" value="VGO16094.1"/>
    <property type="molecule type" value="Genomic_DNA"/>
</dbReference>
<dbReference type="GO" id="GO:0016787">
    <property type="term" value="F:hydrolase activity"/>
    <property type="evidence" value="ECO:0007669"/>
    <property type="project" value="InterPro"/>
</dbReference>
<dbReference type="AlphaFoldDB" id="A0A6C2U9N2"/>
<name>A0A6C2U9N2_PONDE</name>
<dbReference type="Gene3D" id="2.60.120.560">
    <property type="entry name" value="Exo-inulinase, domain 1"/>
    <property type="match status" value="1"/>
</dbReference>
<protein>
    <recommendedName>
        <fullName evidence="2">3-keto-alpha-glucoside-1,2-lyase/3-keto-2-hydroxy-glucal hydratase domain-containing protein</fullName>
    </recommendedName>
</protein>
<evidence type="ECO:0000313" key="4">
    <source>
        <dbReference type="Proteomes" id="UP000366872"/>
    </source>
</evidence>
<organism evidence="3 4">
    <name type="scientific">Pontiella desulfatans</name>
    <dbReference type="NCBI Taxonomy" id="2750659"/>
    <lineage>
        <taxon>Bacteria</taxon>
        <taxon>Pseudomonadati</taxon>
        <taxon>Kiritimatiellota</taxon>
        <taxon>Kiritimatiellia</taxon>
        <taxon>Kiritimatiellales</taxon>
        <taxon>Pontiellaceae</taxon>
        <taxon>Pontiella</taxon>
    </lineage>
</organism>
<dbReference type="InterPro" id="IPR010496">
    <property type="entry name" value="AL/BT2_dom"/>
</dbReference>
<dbReference type="Proteomes" id="UP000366872">
    <property type="component" value="Unassembled WGS sequence"/>
</dbReference>
<dbReference type="Pfam" id="PF06439">
    <property type="entry name" value="3keto-disac_hyd"/>
    <property type="match status" value="1"/>
</dbReference>
<gene>
    <name evidence="3" type="ORF">PDESU_04684</name>
</gene>
<proteinExistence type="predicted"/>
<reference evidence="3 4" key="1">
    <citation type="submission" date="2019-04" db="EMBL/GenBank/DDBJ databases">
        <authorList>
            <person name="Van Vliet M D."/>
        </authorList>
    </citation>
    <scope>NUCLEOTIDE SEQUENCE [LARGE SCALE GENOMIC DNA]</scope>
    <source>
        <strain evidence="3 4">F1</strain>
    </source>
</reference>
<accession>A0A6C2U9N2</accession>
<feature type="signal peptide" evidence="1">
    <location>
        <begin position="1"/>
        <end position="19"/>
    </location>
</feature>
<feature type="chain" id="PRO_5025540235" description="3-keto-alpha-glucoside-1,2-lyase/3-keto-2-hydroxy-glucal hydratase domain-containing protein" evidence="1">
    <location>
        <begin position="20"/>
        <end position="237"/>
    </location>
</feature>
<keyword evidence="1" id="KW-0732">Signal</keyword>
<evidence type="ECO:0000259" key="2">
    <source>
        <dbReference type="Pfam" id="PF06439"/>
    </source>
</evidence>
<evidence type="ECO:0000256" key="1">
    <source>
        <dbReference type="SAM" id="SignalP"/>
    </source>
</evidence>
<keyword evidence="4" id="KW-1185">Reference proteome</keyword>
<evidence type="ECO:0000313" key="3">
    <source>
        <dbReference type="EMBL" id="VGO16094.1"/>
    </source>
</evidence>
<sequence>MKRLPTLIATLALSTAALAEGEYTSLFNGKDLDGWIVKIAKSEMGENPGNMFRVEDGLLTVSYADYAGEKFTGEFGHIHTDKPYTNYRFRCEYRFIGEQVPGAPKWAYANSGIMLHCPHPSNMEVNQNFPNSAEFQLLGDTRTTGSLFTPGCMVEKDGKEVKGSVKSTIPSKPFGEWVKAEAVVKDGTIQHWINGDLVMEYTNARFDDGTPMNGGHISLQAESHPCQFRNIEILVLD</sequence>